<comment type="caution">
    <text evidence="4">The sequence shown here is derived from an EMBL/GenBank/DDBJ whole genome shotgun (WGS) entry which is preliminary data.</text>
</comment>
<dbReference type="Proteomes" id="UP000287470">
    <property type="component" value="Unassembled WGS sequence"/>
</dbReference>
<feature type="domain" description="ChlI/MoxR AAA lid" evidence="3">
    <location>
        <begin position="380"/>
        <end position="448"/>
    </location>
</feature>
<dbReference type="InterPro" id="IPR011703">
    <property type="entry name" value="ATPase_AAA-3"/>
</dbReference>
<proteinExistence type="predicted"/>
<dbReference type="GO" id="GO:0016887">
    <property type="term" value="F:ATP hydrolysis activity"/>
    <property type="evidence" value="ECO:0007669"/>
    <property type="project" value="InterPro"/>
</dbReference>
<accession>A0A430FVY1</accession>
<evidence type="ECO:0000259" key="2">
    <source>
        <dbReference type="Pfam" id="PF07726"/>
    </source>
</evidence>
<reference evidence="4 5" key="1">
    <citation type="submission" date="2018-09" db="EMBL/GenBank/DDBJ databases">
        <title>Characterization of the phylogenetic diversity of five novel species belonging to the genus Bifidobacterium.</title>
        <authorList>
            <person name="Lugli G.A."/>
            <person name="Duranti S."/>
            <person name="Milani C."/>
        </authorList>
    </citation>
    <scope>NUCLEOTIDE SEQUENCE [LARGE SCALE GENOMIC DNA]</scope>
    <source>
        <strain evidence="4 5">2033B</strain>
    </source>
</reference>
<dbReference type="Gene3D" id="1.10.8.80">
    <property type="entry name" value="Magnesium chelatase subunit I, C-Terminal domain"/>
    <property type="match status" value="1"/>
</dbReference>
<protein>
    <submittedName>
        <fullName evidence="4">ATPase AAA</fullName>
    </submittedName>
</protein>
<dbReference type="GO" id="GO:0005524">
    <property type="term" value="F:ATP binding"/>
    <property type="evidence" value="ECO:0007669"/>
    <property type="project" value="InterPro"/>
</dbReference>
<organism evidence="4 5">
    <name type="scientific">Bifidobacterium samirii</name>
    <dbReference type="NCBI Taxonomy" id="2306974"/>
    <lineage>
        <taxon>Bacteria</taxon>
        <taxon>Bacillati</taxon>
        <taxon>Actinomycetota</taxon>
        <taxon>Actinomycetes</taxon>
        <taxon>Bifidobacteriales</taxon>
        <taxon>Bifidobacteriaceae</taxon>
        <taxon>Bifidobacterium</taxon>
    </lineage>
</organism>
<evidence type="ECO:0000313" key="5">
    <source>
        <dbReference type="Proteomes" id="UP000287470"/>
    </source>
</evidence>
<dbReference type="PANTHER" id="PTHR42759">
    <property type="entry name" value="MOXR FAMILY PROTEIN"/>
    <property type="match status" value="1"/>
</dbReference>
<keyword evidence="5" id="KW-1185">Reference proteome</keyword>
<sequence>MNWDDWKWATPSYGGSTTDAVPPTVDDDATVTTITTVTATAARMTPDDGAASTDDGTVITDDGTVLTYDDTVPGDIVTPSESPIASCHRFGAEEADGAAPSEPMDGPIPWLPLHGPGNGPERTAPATAPSVGTLPGPADDADLLRFRQAFDAIVDAVGRRLIGKRRAVVLCVTALLAGGHILLEDVPGTGKTRLARALADAVRAPYRRIQFTPDLLPSDVTGSIVYDRATAVFSFRPGPVFASVVLADELNRASPKTQSALLEVMEERHVTVEGVSHAVPQPFMVVATQNPNGHLGTYRLPEAQLDRFLIRTSIGHPGHEAGIAILRAADGTFVPQPGASSHTAPAVGAAEIIELQAIAARVHAADQILDYIVRLTETLRISDGVAGGPSIRGALALASCAKVRAAADGRGYVVPDDVRDMAVATLAHRIVLDAEASFSHVDQADVVRRALEEVPVPDGMPPRRRQGKETPWQGS</sequence>
<dbReference type="AlphaFoldDB" id="A0A430FVY1"/>
<dbReference type="OrthoDB" id="9808397at2"/>
<evidence type="ECO:0000313" key="4">
    <source>
        <dbReference type="EMBL" id="RSX58098.1"/>
    </source>
</evidence>
<dbReference type="SUPFAM" id="SSF52540">
    <property type="entry name" value="P-loop containing nucleoside triphosphate hydrolases"/>
    <property type="match status" value="1"/>
</dbReference>
<dbReference type="InterPro" id="IPR041628">
    <property type="entry name" value="ChlI/MoxR_AAA_lid"/>
</dbReference>
<dbReference type="EMBL" id="QXGK01000003">
    <property type="protein sequence ID" value="RSX58098.1"/>
    <property type="molecule type" value="Genomic_DNA"/>
</dbReference>
<feature type="region of interest" description="Disordered" evidence="1">
    <location>
        <begin position="454"/>
        <end position="475"/>
    </location>
</feature>
<dbReference type="RefSeq" id="WP_125967740.1">
    <property type="nucleotide sequence ID" value="NZ_QXGK01000003.1"/>
</dbReference>
<evidence type="ECO:0000256" key="1">
    <source>
        <dbReference type="SAM" id="MobiDB-lite"/>
    </source>
</evidence>
<dbReference type="InterPro" id="IPR027417">
    <property type="entry name" value="P-loop_NTPase"/>
</dbReference>
<dbReference type="CDD" id="cd00009">
    <property type="entry name" value="AAA"/>
    <property type="match status" value="1"/>
</dbReference>
<dbReference type="Gene3D" id="3.40.50.300">
    <property type="entry name" value="P-loop containing nucleotide triphosphate hydrolases"/>
    <property type="match status" value="1"/>
</dbReference>
<dbReference type="Pfam" id="PF17863">
    <property type="entry name" value="AAA_lid_2"/>
    <property type="match status" value="1"/>
</dbReference>
<dbReference type="Pfam" id="PF07726">
    <property type="entry name" value="AAA_3"/>
    <property type="match status" value="1"/>
</dbReference>
<dbReference type="InterPro" id="IPR050764">
    <property type="entry name" value="CbbQ/NirQ/NorQ/GpvN"/>
</dbReference>
<gene>
    <name evidence="4" type="ORF">D2E24_0458</name>
</gene>
<dbReference type="PANTHER" id="PTHR42759:SF5">
    <property type="entry name" value="METHANOL DEHYDROGENASE REGULATOR"/>
    <property type="match status" value="1"/>
</dbReference>
<feature type="domain" description="ATPase AAA-3" evidence="2">
    <location>
        <begin position="180"/>
        <end position="310"/>
    </location>
</feature>
<evidence type="ECO:0000259" key="3">
    <source>
        <dbReference type="Pfam" id="PF17863"/>
    </source>
</evidence>
<name>A0A430FVY1_9BIFI</name>